<keyword evidence="2" id="KW-1185">Reference proteome</keyword>
<name>A0A9P6CZI0_9AGAR</name>
<protein>
    <submittedName>
        <fullName evidence="1">Uncharacterized protein</fullName>
    </submittedName>
</protein>
<evidence type="ECO:0000313" key="1">
    <source>
        <dbReference type="EMBL" id="KAF9478420.1"/>
    </source>
</evidence>
<dbReference type="AlphaFoldDB" id="A0A9P6CZI0"/>
<evidence type="ECO:0000313" key="2">
    <source>
        <dbReference type="Proteomes" id="UP000807469"/>
    </source>
</evidence>
<accession>A0A9P6CZI0</accession>
<sequence>SSILGDPLPTGSIVTLRTVSNQTIEFEIIQPFLPFTKSQVYLVRPKAEAESQRLSPDVVLKIYDPRYLDDRLPPTQKSRRPIRYWSLEAETKAAVERRKKVESGDALDEFGAELLYEDSVEPWVYEEYFYRLLQLSWTSEVECLRQLERFQGTVVPKLFDSGSIVLPLATRAVEPFAVIMEHIPGRTLERLTLAEVNSIPLAVFQPLLDAASKF</sequence>
<dbReference type="EMBL" id="MU155235">
    <property type="protein sequence ID" value="KAF9478420.1"/>
    <property type="molecule type" value="Genomic_DNA"/>
</dbReference>
<reference evidence="1" key="1">
    <citation type="submission" date="2020-11" db="EMBL/GenBank/DDBJ databases">
        <authorList>
            <consortium name="DOE Joint Genome Institute"/>
            <person name="Ahrendt S."/>
            <person name="Riley R."/>
            <person name="Andreopoulos W."/>
            <person name="Labutti K."/>
            <person name="Pangilinan J."/>
            <person name="Ruiz-Duenas F.J."/>
            <person name="Barrasa J.M."/>
            <person name="Sanchez-Garcia M."/>
            <person name="Camarero S."/>
            <person name="Miyauchi S."/>
            <person name="Serrano A."/>
            <person name="Linde D."/>
            <person name="Babiker R."/>
            <person name="Drula E."/>
            <person name="Ayuso-Fernandez I."/>
            <person name="Pacheco R."/>
            <person name="Padilla G."/>
            <person name="Ferreira P."/>
            <person name="Barriuso J."/>
            <person name="Kellner H."/>
            <person name="Castanera R."/>
            <person name="Alfaro M."/>
            <person name="Ramirez L."/>
            <person name="Pisabarro A.G."/>
            <person name="Kuo A."/>
            <person name="Tritt A."/>
            <person name="Lipzen A."/>
            <person name="He G."/>
            <person name="Yan M."/>
            <person name="Ng V."/>
            <person name="Cullen D."/>
            <person name="Martin F."/>
            <person name="Rosso M.-N."/>
            <person name="Henrissat B."/>
            <person name="Hibbett D."/>
            <person name="Martinez A.T."/>
            <person name="Grigoriev I.V."/>
        </authorList>
    </citation>
    <scope>NUCLEOTIDE SEQUENCE</scope>
    <source>
        <strain evidence="1">CIRM-BRFM 674</strain>
    </source>
</reference>
<feature type="non-terminal residue" evidence="1">
    <location>
        <position position="1"/>
    </location>
</feature>
<gene>
    <name evidence="1" type="ORF">BDN70DRAFT_783175</name>
</gene>
<proteinExistence type="predicted"/>
<comment type="caution">
    <text evidence="1">The sequence shown here is derived from an EMBL/GenBank/DDBJ whole genome shotgun (WGS) entry which is preliminary data.</text>
</comment>
<feature type="non-terminal residue" evidence="1">
    <location>
        <position position="214"/>
    </location>
</feature>
<dbReference type="Proteomes" id="UP000807469">
    <property type="component" value="Unassembled WGS sequence"/>
</dbReference>
<organism evidence="1 2">
    <name type="scientific">Pholiota conissans</name>
    <dbReference type="NCBI Taxonomy" id="109636"/>
    <lineage>
        <taxon>Eukaryota</taxon>
        <taxon>Fungi</taxon>
        <taxon>Dikarya</taxon>
        <taxon>Basidiomycota</taxon>
        <taxon>Agaricomycotina</taxon>
        <taxon>Agaricomycetes</taxon>
        <taxon>Agaricomycetidae</taxon>
        <taxon>Agaricales</taxon>
        <taxon>Agaricineae</taxon>
        <taxon>Strophariaceae</taxon>
        <taxon>Pholiota</taxon>
    </lineage>
</organism>
<dbReference type="OrthoDB" id="3269050at2759"/>